<evidence type="ECO:0000256" key="4">
    <source>
        <dbReference type="ARBA" id="ARBA00022989"/>
    </source>
</evidence>
<evidence type="ECO:0000256" key="6">
    <source>
        <dbReference type="SAM" id="Phobius"/>
    </source>
</evidence>
<dbReference type="RefSeq" id="XP_026192390.1">
    <property type="nucleotide sequence ID" value="XM_026336605.1"/>
</dbReference>
<reference evidence="8" key="1">
    <citation type="submission" date="2025-08" db="UniProtKB">
        <authorList>
            <consortium name="RefSeq"/>
        </authorList>
    </citation>
    <scope>IDENTIFICATION</scope>
</reference>
<feature type="transmembrane region" description="Helical" evidence="6">
    <location>
        <begin position="84"/>
        <end position="104"/>
    </location>
</feature>
<feature type="transmembrane region" description="Helical" evidence="6">
    <location>
        <begin position="40"/>
        <end position="64"/>
    </location>
</feature>
<name>A0A6P6RZ44_9EIME</name>
<dbReference type="GeneID" id="34622531"/>
<accession>A0A6P6RZ44</accession>
<evidence type="ECO:0000313" key="7">
    <source>
        <dbReference type="Proteomes" id="UP000515125"/>
    </source>
</evidence>
<keyword evidence="5 6" id="KW-0472">Membrane</keyword>
<evidence type="ECO:0000256" key="3">
    <source>
        <dbReference type="ARBA" id="ARBA00022692"/>
    </source>
</evidence>
<proteinExistence type="predicted"/>
<organism evidence="7 8">
    <name type="scientific">Cyclospora cayetanensis</name>
    <dbReference type="NCBI Taxonomy" id="88456"/>
    <lineage>
        <taxon>Eukaryota</taxon>
        <taxon>Sar</taxon>
        <taxon>Alveolata</taxon>
        <taxon>Apicomplexa</taxon>
        <taxon>Conoidasida</taxon>
        <taxon>Coccidia</taxon>
        <taxon>Eucoccidiorida</taxon>
        <taxon>Eimeriorina</taxon>
        <taxon>Eimeriidae</taxon>
        <taxon>Cyclospora</taxon>
    </lineage>
</organism>
<protein>
    <submittedName>
        <fullName evidence="8">Uncharacterized protein LOC34622531</fullName>
    </submittedName>
</protein>
<dbReference type="OrthoDB" id="354578at2759"/>
<keyword evidence="7" id="KW-1185">Reference proteome</keyword>
<dbReference type="AlphaFoldDB" id="A0A6P6RZ44"/>
<dbReference type="Proteomes" id="UP000515125">
    <property type="component" value="Unplaced"/>
</dbReference>
<evidence type="ECO:0000313" key="8">
    <source>
        <dbReference type="RefSeq" id="XP_026192390.1"/>
    </source>
</evidence>
<dbReference type="PANTHER" id="PTHR12677:SF59">
    <property type="entry name" value="GOLGI APPARATUS MEMBRANE PROTEIN TVP38-RELATED"/>
    <property type="match status" value="1"/>
</dbReference>
<dbReference type="GO" id="GO:0005886">
    <property type="term" value="C:plasma membrane"/>
    <property type="evidence" value="ECO:0007669"/>
    <property type="project" value="UniProtKB-SubCell"/>
</dbReference>
<dbReference type="InterPro" id="IPR015414">
    <property type="entry name" value="TMEM64"/>
</dbReference>
<keyword evidence="3 6" id="KW-0812">Transmembrane</keyword>
<evidence type="ECO:0000256" key="2">
    <source>
        <dbReference type="ARBA" id="ARBA00022475"/>
    </source>
</evidence>
<keyword evidence="2" id="KW-1003">Cell membrane</keyword>
<keyword evidence="4 6" id="KW-1133">Transmembrane helix</keyword>
<sequence length="163" mass="17792">MVSVAPSSQDAFTQSTNEPLQQQLLEGPPLQRSSSSSERLFFRALMIVKIALGVFVGIIVLLALTHIDATASIVKELIARVQDLGGLAPLAYIGLYVVFIVCFMPAEFMHLVAGFIFSRIYGESLILAFNFIGSALSDLEDLDIRTFTGEREIPRIRVLGMGA</sequence>
<evidence type="ECO:0000256" key="1">
    <source>
        <dbReference type="ARBA" id="ARBA00004651"/>
    </source>
</evidence>
<comment type="subcellular location">
    <subcellularLocation>
        <location evidence="1">Cell membrane</location>
        <topology evidence="1">Multi-pass membrane protein</topology>
    </subcellularLocation>
</comment>
<evidence type="ECO:0000256" key="5">
    <source>
        <dbReference type="ARBA" id="ARBA00023136"/>
    </source>
</evidence>
<dbReference type="PANTHER" id="PTHR12677">
    <property type="entry name" value="GOLGI APPARATUS MEMBRANE PROTEIN TVP38-RELATED"/>
    <property type="match status" value="1"/>
</dbReference>
<gene>
    <name evidence="8" type="primary">LOC34622531</name>
</gene>